<keyword evidence="3" id="KW-1185">Reference proteome</keyword>
<evidence type="ECO:0000259" key="1">
    <source>
        <dbReference type="Pfam" id="PF01425"/>
    </source>
</evidence>
<dbReference type="Gene3D" id="3.90.1300.10">
    <property type="entry name" value="Amidase signature (AS) domain"/>
    <property type="match status" value="1"/>
</dbReference>
<dbReference type="PANTHER" id="PTHR11895">
    <property type="entry name" value="TRANSAMIDASE"/>
    <property type="match status" value="1"/>
</dbReference>
<dbReference type="RefSeq" id="WP_155043855.1">
    <property type="nucleotide sequence ID" value="NZ_WMIH01000004.1"/>
</dbReference>
<name>A0A6L6IXH8_9RHOB</name>
<protein>
    <submittedName>
        <fullName evidence="2">Amidase</fullName>
    </submittedName>
</protein>
<dbReference type="PANTHER" id="PTHR11895:SF76">
    <property type="entry name" value="INDOLEACETAMIDE HYDROLASE"/>
    <property type="match status" value="1"/>
</dbReference>
<dbReference type="InterPro" id="IPR023631">
    <property type="entry name" value="Amidase_dom"/>
</dbReference>
<sequence>MPSTVPTDPADLGAAEARRLISRRALSARELADACIARVQALDHAINAVVARDFDGLRADAKKADDAQAAGTRLGALHGLPFGVKDMIDVAGLPTTYGSELFRDNIPAKDGAIVTAMRAAGAIPMGKTNNPEWSAGGNTRNRVYGATANPHDLTRTCAGSSGGSAAGLAAGYFPLATGSDTGGSLRNPAAFCGVVGYRPSPGVVPGSTRGVGFFPLPTSGPMARNVEDAALMLSVMARPDMRDPYTAVVDGRTAWDVAGFARLPRRDLSALRVAFTEDYGFAPTENIVRAHFRRAMAQLSPVFGRAEEGTPDCRDADRIFSVLRGVLFVAEHGQRLDDHPAMVGPNVTANVHEGRGYSADDIAGALTMQGEYHQRWQTWFETHDVVISPAVTISPRDWHELYPAQIDGIATKSYYHWLAMAYASTLAGHPSITIPCGFDGNGMPFGLQIVGRRYDDLGVLAVAAELEAVIAGLPEFAPRAPDLAAIRSARPISEDPDFLSL</sequence>
<proteinExistence type="predicted"/>
<dbReference type="Pfam" id="PF01425">
    <property type="entry name" value="Amidase"/>
    <property type="match status" value="1"/>
</dbReference>
<evidence type="ECO:0000313" key="3">
    <source>
        <dbReference type="Proteomes" id="UP000478740"/>
    </source>
</evidence>
<reference evidence="2 3" key="1">
    <citation type="submission" date="2019-11" db="EMBL/GenBank/DDBJ databases">
        <authorList>
            <person name="Dong K."/>
        </authorList>
    </citation>
    <scope>NUCLEOTIDE SEQUENCE [LARGE SCALE GENOMIC DNA]</scope>
    <source>
        <strain evidence="2 3">DK608</strain>
    </source>
</reference>
<dbReference type="SUPFAM" id="SSF75304">
    <property type="entry name" value="Amidase signature (AS) enzymes"/>
    <property type="match status" value="1"/>
</dbReference>
<dbReference type="InterPro" id="IPR000120">
    <property type="entry name" value="Amidase"/>
</dbReference>
<gene>
    <name evidence="2" type="ORF">GL284_06855</name>
</gene>
<dbReference type="EMBL" id="WMII01000005">
    <property type="protein sequence ID" value="MTH63982.1"/>
    <property type="molecule type" value="Genomic_DNA"/>
</dbReference>
<organism evidence="2 3">
    <name type="scientific">Paracoccus shanxieyensis</name>
    <dbReference type="NCBI Taxonomy" id="2675752"/>
    <lineage>
        <taxon>Bacteria</taxon>
        <taxon>Pseudomonadati</taxon>
        <taxon>Pseudomonadota</taxon>
        <taxon>Alphaproteobacteria</taxon>
        <taxon>Rhodobacterales</taxon>
        <taxon>Paracoccaceae</taxon>
        <taxon>Paracoccus</taxon>
    </lineage>
</organism>
<dbReference type="Proteomes" id="UP000478740">
    <property type="component" value="Unassembled WGS sequence"/>
</dbReference>
<comment type="caution">
    <text evidence="2">The sequence shown here is derived from an EMBL/GenBank/DDBJ whole genome shotgun (WGS) entry which is preliminary data.</text>
</comment>
<dbReference type="InterPro" id="IPR036928">
    <property type="entry name" value="AS_sf"/>
</dbReference>
<dbReference type="GO" id="GO:0003824">
    <property type="term" value="F:catalytic activity"/>
    <property type="evidence" value="ECO:0007669"/>
    <property type="project" value="InterPro"/>
</dbReference>
<evidence type="ECO:0000313" key="2">
    <source>
        <dbReference type="EMBL" id="MTH63982.1"/>
    </source>
</evidence>
<accession>A0A6L6IXH8</accession>
<feature type="domain" description="Amidase" evidence="1">
    <location>
        <begin position="30"/>
        <end position="459"/>
    </location>
</feature>
<dbReference type="AlphaFoldDB" id="A0A6L6IXH8"/>